<reference evidence="2" key="1">
    <citation type="submission" date="2020-09" db="EMBL/GenBank/DDBJ databases">
        <authorList>
            <person name="Kim M.K."/>
        </authorList>
    </citation>
    <scope>NUCLEOTIDE SEQUENCE</scope>
    <source>
        <strain evidence="2">BT702</strain>
    </source>
</reference>
<evidence type="ECO:0008006" key="4">
    <source>
        <dbReference type="Google" id="ProtNLM"/>
    </source>
</evidence>
<evidence type="ECO:0000313" key="3">
    <source>
        <dbReference type="Proteomes" id="UP000598820"/>
    </source>
</evidence>
<keyword evidence="1" id="KW-0732">Signal</keyword>
<keyword evidence="3" id="KW-1185">Reference proteome</keyword>
<accession>A0A926XWG3</accession>
<dbReference type="EMBL" id="JACWZY010000012">
    <property type="protein sequence ID" value="MBD2702079.1"/>
    <property type="molecule type" value="Genomic_DNA"/>
</dbReference>
<proteinExistence type="predicted"/>
<protein>
    <recommendedName>
        <fullName evidence="4">Lipocalin family protein</fullName>
    </recommendedName>
</protein>
<dbReference type="Proteomes" id="UP000598820">
    <property type="component" value="Unassembled WGS sequence"/>
</dbReference>
<evidence type="ECO:0000313" key="2">
    <source>
        <dbReference type="EMBL" id="MBD2702079.1"/>
    </source>
</evidence>
<feature type="chain" id="PRO_5037117966" description="Lipocalin family protein" evidence="1">
    <location>
        <begin position="24"/>
        <end position="151"/>
    </location>
</feature>
<name>A0A926XWG3_9BACT</name>
<gene>
    <name evidence="2" type="ORF">IC229_15620</name>
</gene>
<evidence type="ECO:0000256" key="1">
    <source>
        <dbReference type="SAM" id="SignalP"/>
    </source>
</evidence>
<feature type="signal peptide" evidence="1">
    <location>
        <begin position="1"/>
        <end position="23"/>
    </location>
</feature>
<sequence length="151" mass="16631">MKSLLKILLASVLMIGSSLLVNCQQKSIAQEDCGSSTIGLSEAKKQAVGRWRLVSSKSGWTGDVKTPDKLLEMAIDDQQKATLYEEGKETISYQLVLEQPDKSIRYKTINKSSGTSVVTLNQGVFSVCSTKLIFDNTELDGNLYTYEKSKP</sequence>
<dbReference type="AlphaFoldDB" id="A0A926XWG3"/>
<comment type="caution">
    <text evidence="2">The sequence shown here is derived from an EMBL/GenBank/DDBJ whole genome shotgun (WGS) entry which is preliminary data.</text>
</comment>
<organism evidence="2 3">
    <name type="scientific">Spirosoma profusum</name>
    <dbReference type="NCBI Taxonomy" id="2771354"/>
    <lineage>
        <taxon>Bacteria</taxon>
        <taxon>Pseudomonadati</taxon>
        <taxon>Bacteroidota</taxon>
        <taxon>Cytophagia</taxon>
        <taxon>Cytophagales</taxon>
        <taxon>Cytophagaceae</taxon>
        <taxon>Spirosoma</taxon>
    </lineage>
</organism>
<dbReference type="RefSeq" id="WP_190887931.1">
    <property type="nucleotide sequence ID" value="NZ_JACWZY010000012.1"/>
</dbReference>